<evidence type="ECO:0000256" key="4">
    <source>
        <dbReference type="ARBA" id="ARBA00022982"/>
    </source>
</evidence>
<evidence type="ECO:0000256" key="2">
    <source>
        <dbReference type="ARBA" id="ARBA00022448"/>
    </source>
</evidence>
<evidence type="ECO:0000256" key="1">
    <source>
        <dbReference type="ARBA" id="ARBA00001927"/>
    </source>
</evidence>
<keyword evidence="10" id="KW-1185">Reference proteome</keyword>
<evidence type="ECO:0000256" key="5">
    <source>
        <dbReference type="ARBA" id="ARBA00023004"/>
    </source>
</evidence>
<dbReference type="InterPro" id="IPR001080">
    <property type="entry name" value="3Fe4S_ferredoxin"/>
</dbReference>
<evidence type="ECO:0000256" key="6">
    <source>
        <dbReference type="ARBA" id="ARBA00023014"/>
    </source>
</evidence>
<dbReference type="PANTHER" id="PTHR36923">
    <property type="entry name" value="FERREDOXIN"/>
    <property type="match status" value="1"/>
</dbReference>
<dbReference type="Proteomes" id="UP001589894">
    <property type="component" value="Unassembled WGS sequence"/>
</dbReference>
<comment type="cofactor">
    <cofactor evidence="1">
        <name>[3Fe-4S] cluster</name>
        <dbReference type="ChEBI" id="CHEBI:21137"/>
    </cofactor>
</comment>
<sequence length="74" mass="7792">MADDVLTGPRIELDRDACCSSGNCVGAAPEVFDQDEADGLVMLRIQRPPADLTPGVRRAAQLCPSGAIRLVEPA</sequence>
<reference evidence="9 10" key="1">
    <citation type="submission" date="2024-09" db="EMBL/GenBank/DDBJ databases">
        <authorList>
            <person name="Sun Q."/>
            <person name="Mori K."/>
        </authorList>
    </citation>
    <scope>NUCLEOTIDE SEQUENCE [LARGE SCALE GENOMIC DNA]</scope>
    <source>
        <strain evidence="9 10">TBRC 2205</strain>
    </source>
</reference>
<dbReference type="RefSeq" id="WP_377341334.1">
    <property type="nucleotide sequence ID" value="NZ_JBHLUE010000017.1"/>
</dbReference>
<accession>A0ABV6P0K1</accession>
<dbReference type="Pfam" id="PF13459">
    <property type="entry name" value="Fer4_15"/>
    <property type="match status" value="1"/>
</dbReference>
<comment type="function">
    <text evidence="8">Ferredoxins are iron-sulfur proteins that transfer electrons in a wide variety of metabolic reactions.</text>
</comment>
<evidence type="ECO:0000256" key="8">
    <source>
        <dbReference type="RuleBase" id="RU368020"/>
    </source>
</evidence>
<dbReference type="PRINTS" id="PR00352">
    <property type="entry name" value="3FE4SFRDOXIN"/>
</dbReference>
<dbReference type="PANTHER" id="PTHR36923:SF3">
    <property type="entry name" value="FERREDOXIN"/>
    <property type="match status" value="1"/>
</dbReference>
<dbReference type="InterPro" id="IPR051269">
    <property type="entry name" value="Fe-S_cluster_ET"/>
</dbReference>
<protein>
    <recommendedName>
        <fullName evidence="8">Ferredoxin</fullName>
    </recommendedName>
</protein>
<dbReference type="EMBL" id="JBHLUE010000017">
    <property type="protein sequence ID" value="MFC0566548.1"/>
    <property type="molecule type" value="Genomic_DNA"/>
</dbReference>
<evidence type="ECO:0000313" key="10">
    <source>
        <dbReference type="Proteomes" id="UP001589894"/>
    </source>
</evidence>
<organism evidence="9 10">
    <name type="scientific">Plantactinospora siamensis</name>
    <dbReference type="NCBI Taxonomy" id="555372"/>
    <lineage>
        <taxon>Bacteria</taxon>
        <taxon>Bacillati</taxon>
        <taxon>Actinomycetota</taxon>
        <taxon>Actinomycetes</taxon>
        <taxon>Micromonosporales</taxon>
        <taxon>Micromonosporaceae</taxon>
        <taxon>Plantactinospora</taxon>
    </lineage>
</organism>
<keyword evidence="7" id="KW-0003">3Fe-4S</keyword>
<keyword evidence="4 8" id="KW-0249">Electron transport</keyword>
<evidence type="ECO:0000256" key="3">
    <source>
        <dbReference type="ARBA" id="ARBA00022723"/>
    </source>
</evidence>
<keyword evidence="5 8" id="KW-0408">Iron</keyword>
<comment type="caution">
    <text evidence="9">The sequence shown here is derived from an EMBL/GenBank/DDBJ whole genome shotgun (WGS) entry which is preliminary data.</text>
</comment>
<keyword evidence="3 8" id="KW-0479">Metal-binding</keyword>
<name>A0ABV6P0K1_9ACTN</name>
<keyword evidence="6 8" id="KW-0411">Iron-sulfur</keyword>
<keyword evidence="2 8" id="KW-0813">Transport</keyword>
<gene>
    <name evidence="9" type="ORF">ACFFHU_20710</name>
</gene>
<evidence type="ECO:0000256" key="7">
    <source>
        <dbReference type="ARBA" id="ARBA00023291"/>
    </source>
</evidence>
<evidence type="ECO:0000313" key="9">
    <source>
        <dbReference type="EMBL" id="MFC0566548.1"/>
    </source>
</evidence>
<dbReference type="Gene3D" id="3.30.70.20">
    <property type="match status" value="1"/>
</dbReference>
<dbReference type="SUPFAM" id="SSF54862">
    <property type="entry name" value="4Fe-4S ferredoxins"/>
    <property type="match status" value="1"/>
</dbReference>
<proteinExistence type="predicted"/>